<feature type="domain" description="DUF7044" evidence="2">
    <location>
        <begin position="63"/>
        <end position="107"/>
    </location>
</feature>
<keyword evidence="1" id="KW-0812">Transmembrane</keyword>
<evidence type="ECO:0000313" key="4">
    <source>
        <dbReference type="RefSeq" id="XP_022237831.1"/>
    </source>
</evidence>
<evidence type="ECO:0000256" key="1">
    <source>
        <dbReference type="SAM" id="Phobius"/>
    </source>
</evidence>
<feature type="transmembrane region" description="Helical" evidence="1">
    <location>
        <begin position="39"/>
        <end position="60"/>
    </location>
</feature>
<evidence type="ECO:0000313" key="3">
    <source>
        <dbReference type="Proteomes" id="UP000694941"/>
    </source>
</evidence>
<dbReference type="Proteomes" id="UP000694941">
    <property type="component" value="Unplaced"/>
</dbReference>
<evidence type="ECO:0000259" key="2">
    <source>
        <dbReference type="Pfam" id="PF23071"/>
    </source>
</evidence>
<protein>
    <submittedName>
        <fullName evidence="4">Uncharacterized protein LOC111085058</fullName>
    </submittedName>
</protein>
<gene>
    <name evidence="4" type="primary">LOC111085058</name>
</gene>
<organism evidence="3 4">
    <name type="scientific">Limulus polyphemus</name>
    <name type="common">Atlantic horseshoe crab</name>
    <dbReference type="NCBI Taxonomy" id="6850"/>
    <lineage>
        <taxon>Eukaryota</taxon>
        <taxon>Metazoa</taxon>
        <taxon>Ecdysozoa</taxon>
        <taxon>Arthropoda</taxon>
        <taxon>Chelicerata</taxon>
        <taxon>Merostomata</taxon>
        <taxon>Xiphosura</taxon>
        <taxon>Limulidae</taxon>
        <taxon>Limulus</taxon>
    </lineage>
</organism>
<reference evidence="4" key="1">
    <citation type="submission" date="2025-08" db="UniProtKB">
        <authorList>
            <consortium name="RefSeq"/>
        </authorList>
    </citation>
    <scope>IDENTIFICATION</scope>
    <source>
        <tissue evidence="4">Muscle</tissue>
    </source>
</reference>
<name>A0ABM1S2H6_LIMPO</name>
<keyword evidence="1" id="KW-0472">Membrane</keyword>
<keyword evidence="1" id="KW-1133">Transmembrane helix</keyword>
<feature type="non-terminal residue" evidence="4">
    <location>
        <position position="108"/>
    </location>
</feature>
<dbReference type="Pfam" id="PF23071">
    <property type="entry name" value="DUF7044"/>
    <property type="match status" value="1"/>
</dbReference>
<dbReference type="RefSeq" id="XP_022237831.1">
    <property type="nucleotide sequence ID" value="XM_022382123.1"/>
</dbReference>
<dbReference type="GeneID" id="111085058"/>
<sequence>MTDFTTSCNRRTIKTGQCSCDNRGNRKTQSLCSEKYSSWLFHSWLCVAAILSLATPGMFVNGNCQYPHKWSGSWFQKGVQDPILIYNGTLSSKGVCREISGDKFLIES</sequence>
<accession>A0ABM1S2H6</accession>
<dbReference type="InterPro" id="IPR055472">
    <property type="entry name" value="DUF7044"/>
</dbReference>
<proteinExistence type="predicted"/>
<keyword evidence="3" id="KW-1185">Reference proteome</keyword>